<evidence type="ECO:0000313" key="1">
    <source>
        <dbReference type="EMBL" id="DAF93890.1"/>
    </source>
</evidence>
<protein>
    <submittedName>
        <fullName evidence="1">Uncharacterized protein</fullName>
    </submittedName>
</protein>
<dbReference type="EMBL" id="BK016088">
    <property type="protein sequence ID" value="DAF93890.1"/>
    <property type="molecule type" value="Genomic_DNA"/>
</dbReference>
<reference evidence="1" key="1">
    <citation type="journal article" date="2021" name="Proc. Natl. Acad. Sci. U.S.A.">
        <title>A Catalog of Tens of Thousands of Viruses from Human Metagenomes Reveals Hidden Associations with Chronic Diseases.</title>
        <authorList>
            <person name="Tisza M.J."/>
            <person name="Buck C.B."/>
        </authorList>
    </citation>
    <scope>NUCLEOTIDE SEQUENCE</scope>
    <source>
        <strain evidence="1">CtZd434</strain>
    </source>
</reference>
<proteinExistence type="predicted"/>
<organism evidence="1">
    <name type="scientific">Siphoviridae sp. ctZd434</name>
    <dbReference type="NCBI Taxonomy" id="2825559"/>
    <lineage>
        <taxon>Viruses</taxon>
        <taxon>Duplodnaviria</taxon>
        <taxon>Heunggongvirae</taxon>
        <taxon>Uroviricota</taxon>
        <taxon>Caudoviricetes</taxon>
    </lineage>
</organism>
<name>A0A8S5UHL8_9CAUD</name>
<sequence>MYTMIDLIKYRQNNPVNSEVEALFAVSIPILKGILYSLNRDIVKQVCGYDNISLQLLSRLYREGDGDCGICFEYAVHDAITNNNPEVLNRIDSVLSDFCKIKQGDPTSILFGAEKNGAMQLIESVTEHLTDNSQLLPGTKGQPVKLKRHIQGVINAFRKPSEREKLPSSINGLWKADLFVGKSEPDKWIGTTVKINPTQLEAAKGLRMAIVPASHGKSDKIYKHETKNLIVCPLPYDQAFTEIFYQAWLIIKYFLNAGGNMPSESLLPHGADRFVCKFLVERNKYPVLDVLDAMSVVKQPELINTEEREASVLESVQKSSLNTIVAPISDF</sequence>
<accession>A0A8S5UHL8</accession>